<keyword evidence="2" id="KW-1185">Reference proteome</keyword>
<name>A0A7G9L079_9SPHN</name>
<dbReference type="Proteomes" id="UP000515861">
    <property type="component" value="Chromosome"/>
</dbReference>
<dbReference type="RefSeq" id="WP_187478984.1">
    <property type="nucleotide sequence ID" value="NZ_CP060697.1"/>
</dbReference>
<dbReference type="KEGG" id="ssau:H8M03_08270"/>
<protein>
    <submittedName>
        <fullName evidence="1">Uncharacterized protein</fullName>
    </submittedName>
</protein>
<gene>
    <name evidence="1" type="ORF">H8M03_08270</name>
</gene>
<dbReference type="AlphaFoldDB" id="A0A7G9L079"/>
<dbReference type="EMBL" id="CP060697">
    <property type="protein sequence ID" value="QNM82028.1"/>
    <property type="molecule type" value="Genomic_DNA"/>
</dbReference>
<evidence type="ECO:0000313" key="1">
    <source>
        <dbReference type="EMBL" id="QNM82028.1"/>
    </source>
</evidence>
<reference evidence="1 2" key="1">
    <citation type="submission" date="2020-08" db="EMBL/GenBank/DDBJ databases">
        <title>Sphingomonas sp. sand1-3 16S ribosomal RNA gene Genome sequencing and assembly.</title>
        <authorList>
            <person name="Kang M."/>
        </authorList>
    </citation>
    <scope>NUCLEOTIDE SEQUENCE [LARGE SCALE GENOMIC DNA]</scope>
    <source>
        <strain evidence="2">sand1-3</strain>
    </source>
</reference>
<sequence>MAASALTPGGDYLLNAACQHFNRHFQNPELKFTEKFAANIDWRPSLHFRTPSHSIVAAQIGEAVFPEILRRRRGSLMRSALPLTVFCVCPLEEYQNNPEEAEDLRDNGFGLITISANGGCQLQYDAVPLQHIIQLEEVELEFDGLPKKLRQRLADSYRAYSGDPLAGVRDVTEVFEEIINKAAATARRKGWITATQEAQGLANVLQTMENRPPMNQKRQTIAAARGFTHKYRNFNHHPPAEARARARRFRECRHAFLEGLKQIRDFREDMAEVGLKFRY</sequence>
<organism evidence="1 2">
    <name type="scientific">Sphingomonas sabuli</name>
    <dbReference type="NCBI Taxonomy" id="2764186"/>
    <lineage>
        <taxon>Bacteria</taxon>
        <taxon>Pseudomonadati</taxon>
        <taxon>Pseudomonadota</taxon>
        <taxon>Alphaproteobacteria</taxon>
        <taxon>Sphingomonadales</taxon>
        <taxon>Sphingomonadaceae</taxon>
        <taxon>Sphingomonas</taxon>
    </lineage>
</organism>
<proteinExistence type="predicted"/>
<evidence type="ECO:0000313" key="2">
    <source>
        <dbReference type="Proteomes" id="UP000515861"/>
    </source>
</evidence>
<accession>A0A7G9L079</accession>